<evidence type="ECO:0000259" key="6">
    <source>
        <dbReference type="PROSITE" id="PS50885"/>
    </source>
</evidence>
<keyword evidence="4" id="KW-0472">Membrane</keyword>
<sequence>MEAVRSYVATQFDMETEINALKEKNPHGNISADEKTGMLKKVPIFASMAVGENDVDDDNYIFRVASLSARNSKNLADELEADFIKRFESEPTLTSLTYTHSKTNELWVMRPVRLSEKQGCLHCHGAPETSPWMNGKDILGYDMEDYKDGDIVGLFIIKSSLDANSSDVQANIQAAIYKIVLIMLFVLLLVTMISIYFIRNTSFKIRDIIKVNNQVANGDLTNKLEVSGSDEFSQIGQNLNQMIDSIKGVVTSVNETAQVLNGESKKTSLISKQLADSSNTQAASVEEISVSMEEMTATIDTNGQHASSTESIAKTSAMEIKSGNDSSHQAIQSMNSIREELTAIEEIAQQTNILSLNASVEAARAGEYGSGFAVVASEVRKLAERSKDSATSINKRFSEGMIVVNHTADKLSELVPEISKTSDLIAEIVSSSQEQRTAVTEINNAIQGLNNSTQNNAQIAENMSERAVELSAYSDELQQRISFFTFEK</sequence>
<keyword evidence="3" id="KW-0807">Transducer</keyword>
<feature type="domain" description="Methyl-accepting transducer" evidence="5">
    <location>
        <begin position="256"/>
        <end position="471"/>
    </location>
</feature>
<evidence type="ECO:0000259" key="5">
    <source>
        <dbReference type="PROSITE" id="PS50111"/>
    </source>
</evidence>
<evidence type="ECO:0000313" key="8">
    <source>
        <dbReference type="Proteomes" id="UP000605676"/>
    </source>
</evidence>
<accession>A0ABS1HFW4</accession>
<name>A0ABS1HFW4_9BACT</name>
<comment type="caution">
    <text evidence="7">The sequence shown here is derived from an EMBL/GenBank/DDBJ whole genome shotgun (WGS) entry which is preliminary data.</text>
</comment>
<keyword evidence="4" id="KW-1133">Transmembrane helix</keyword>
<dbReference type="InterPro" id="IPR051310">
    <property type="entry name" value="MCP_chemotaxis"/>
</dbReference>
<dbReference type="Pfam" id="PF11845">
    <property type="entry name" value="Tll0287-like"/>
    <property type="match status" value="1"/>
</dbReference>
<evidence type="ECO:0000256" key="4">
    <source>
        <dbReference type="SAM" id="Phobius"/>
    </source>
</evidence>
<dbReference type="CDD" id="cd06225">
    <property type="entry name" value="HAMP"/>
    <property type="match status" value="1"/>
</dbReference>
<dbReference type="PANTHER" id="PTHR43531:SF11">
    <property type="entry name" value="METHYL-ACCEPTING CHEMOTAXIS PROTEIN 3"/>
    <property type="match status" value="1"/>
</dbReference>
<dbReference type="SMART" id="SM00304">
    <property type="entry name" value="HAMP"/>
    <property type="match status" value="1"/>
</dbReference>
<evidence type="ECO:0000256" key="3">
    <source>
        <dbReference type="PROSITE-ProRule" id="PRU00284"/>
    </source>
</evidence>
<dbReference type="PROSITE" id="PS50885">
    <property type="entry name" value="HAMP"/>
    <property type="match status" value="1"/>
</dbReference>
<evidence type="ECO:0000313" key="7">
    <source>
        <dbReference type="EMBL" id="MBK3516543.1"/>
    </source>
</evidence>
<dbReference type="Pfam" id="PF00015">
    <property type="entry name" value="MCPsignal"/>
    <property type="match status" value="1"/>
</dbReference>
<gene>
    <name evidence="7" type="ORF">JIV24_04255</name>
</gene>
<dbReference type="Pfam" id="PF00672">
    <property type="entry name" value="HAMP"/>
    <property type="match status" value="1"/>
</dbReference>
<dbReference type="Proteomes" id="UP000605676">
    <property type="component" value="Unassembled WGS sequence"/>
</dbReference>
<dbReference type="PROSITE" id="PS50111">
    <property type="entry name" value="CHEMOTAXIS_TRANSDUC_2"/>
    <property type="match status" value="1"/>
</dbReference>
<keyword evidence="1" id="KW-0145">Chemotaxis</keyword>
<organism evidence="7 8">
    <name type="scientific">Carboxylicivirga marina</name>
    <dbReference type="NCBI Taxonomy" id="2800988"/>
    <lineage>
        <taxon>Bacteria</taxon>
        <taxon>Pseudomonadati</taxon>
        <taxon>Bacteroidota</taxon>
        <taxon>Bacteroidia</taxon>
        <taxon>Marinilabiliales</taxon>
        <taxon>Marinilabiliaceae</taxon>
        <taxon>Carboxylicivirga</taxon>
    </lineage>
</organism>
<evidence type="ECO:0000256" key="2">
    <source>
        <dbReference type="ARBA" id="ARBA00029447"/>
    </source>
</evidence>
<keyword evidence="8" id="KW-1185">Reference proteome</keyword>
<protein>
    <submittedName>
        <fullName evidence="7">Methyl-accepting chemotaxis protein</fullName>
    </submittedName>
</protein>
<proteinExistence type="inferred from homology"/>
<dbReference type="EMBL" id="JAENRR010000007">
    <property type="protein sequence ID" value="MBK3516543.1"/>
    <property type="molecule type" value="Genomic_DNA"/>
</dbReference>
<feature type="transmembrane region" description="Helical" evidence="4">
    <location>
        <begin position="175"/>
        <end position="198"/>
    </location>
</feature>
<dbReference type="PANTHER" id="PTHR43531">
    <property type="entry name" value="PROTEIN ICFG"/>
    <property type="match status" value="1"/>
</dbReference>
<dbReference type="SUPFAM" id="SSF58104">
    <property type="entry name" value="Methyl-accepting chemotaxis protein (MCP) signaling domain"/>
    <property type="match status" value="1"/>
</dbReference>
<evidence type="ECO:0000256" key="1">
    <source>
        <dbReference type="ARBA" id="ARBA00022500"/>
    </source>
</evidence>
<feature type="domain" description="HAMP" evidence="6">
    <location>
        <begin position="199"/>
        <end position="251"/>
    </location>
</feature>
<dbReference type="InterPro" id="IPR003660">
    <property type="entry name" value="HAMP_dom"/>
</dbReference>
<dbReference type="InterPro" id="IPR021796">
    <property type="entry name" value="Tll0287-like_dom"/>
</dbReference>
<dbReference type="InterPro" id="IPR004089">
    <property type="entry name" value="MCPsignal_dom"/>
</dbReference>
<reference evidence="7 8" key="1">
    <citation type="submission" date="2021-01" db="EMBL/GenBank/DDBJ databases">
        <title>Carboxyliciviraga sp.nov., isolated from coastal sediments.</title>
        <authorList>
            <person name="Lu D."/>
            <person name="Zhang T."/>
        </authorList>
    </citation>
    <scope>NUCLEOTIDE SEQUENCE [LARGE SCALE GENOMIC DNA]</scope>
    <source>
        <strain evidence="7 8">N1Y132</strain>
    </source>
</reference>
<dbReference type="SMART" id="SM00283">
    <property type="entry name" value="MA"/>
    <property type="match status" value="1"/>
</dbReference>
<comment type="similarity">
    <text evidence="2">Belongs to the methyl-accepting chemotaxis (MCP) protein family.</text>
</comment>
<keyword evidence="4" id="KW-0812">Transmembrane</keyword>
<dbReference type="Gene3D" id="1.10.287.950">
    <property type="entry name" value="Methyl-accepting chemotaxis protein"/>
    <property type="match status" value="1"/>
</dbReference>